<evidence type="ECO:0000313" key="3">
    <source>
        <dbReference type="Proteomes" id="UP000821853"/>
    </source>
</evidence>
<feature type="compositionally biased region" description="Low complexity" evidence="1">
    <location>
        <begin position="110"/>
        <end position="125"/>
    </location>
</feature>
<evidence type="ECO:0000256" key="1">
    <source>
        <dbReference type="SAM" id="MobiDB-lite"/>
    </source>
</evidence>
<gene>
    <name evidence="2" type="ORF">HPB48_001694</name>
</gene>
<accession>A0A9J6FUL2</accession>
<sequence>MLTAKHLRLQHPNIYDSFVPASEWEGKMYPHLNLLSQRKFNAEAPWVMNDMLKDVANNGYISFAKHGKFNEGPTRMNLHADAGAHRRPKLLPARAYHSPSFTTGRKRLSPNTPAAPNTNPEPRLAAAKKERRKAT</sequence>
<dbReference type="Proteomes" id="UP000821853">
    <property type="component" value="Unassembled WGS sequence"/>
</dbReference>
<proteinExistence type="predicted"/>
<reference evidence="2 3" key="1">
    <citation type="journal article" date="2020" name="Cell">
        <title>Large-Scale Comparative Analyses of Tick Genomes Elucidate Their Genetic Diversity and Vector Capacities.</title>
        <authorList>
            <consortium name="Tick Genome and Microbiome Consortium (TIGMIC)"/>
            <person name="Jia N."/>
            <person name="Wang J."/>
            <person name="Shi W."/>
            <person name="Du L."/>
            <person name="Sun Y."/>
            <person name="Zhan W."/>
            <person name="Jiang J.F."/>
            <person name="Wang Q."/>
            <person name="Zhang B."/>
            <person name="Ji P."/>
            <person name="Bell-Sakyi L."/>
            <person name="Cui X.M."/>
            <person name="Yuan T.T."/>
            <person name="Jiang B.G."/>
            <person name="Yang W.F."/>
            <person name="Lam T.T."/>
            <person name="Chang Q.C."/>
            <person name="Ding S.J."/>
            <person name="Wang X.J."/>
            <person name="Zhu J.G."/>
            <person name="Ruan X.D."/>
            <person name="Zhao L."/>
            <person name="Wei J.T."/>
            <person name="Ye R.Z."/>
            <person name="Que T.C."/>
            <person name="Du C.H."/>
            <person name="Zhou Y.H."/>
            <person name="Cheng J.X."/>
            <person name="Dai P.F."/>
            <person name="Guo W.B."/>
            <person name="Han X.H."/>
            <person name="Huang E.J."/>
            <person name="Li L.F."/>
            <person name="Wei W."/>
            <person name="Gao Y.C."/>
            <person name="Liu J.Z."/>
            <person name="Shao H.Z."/>
            <person name="Wang X."/>
            <person name="Wang C.C."/>
            <person name="Yang T.C."/>
            <person name="Huo Q.B."/>
            <person name="Li W."/>
            <person name="Chen H.Y."/>
            <person name="Chen S.E."/>
            <person name="Zhou L.G."/>
            <person name="Ni X.B."/>
            <person name="Tian J.H."/>
            <person name="Sheng Y."/>
            <person name="Liu T."/>
            <person name="Pan Y.S."/>
            <person name="Xia L.Y."/>
            <person name="Li J."/>
            <person name="Zhao F."/>
            <person name="Cao W.C."/>
        </authorList>
    </citation>
    <scope>NUCLEOTIDE SEQUENCE [LARGE SCALE GENOMIC DNA]</scope>
    <source>
        <strain evidence="2">HaeL-2018</strain>
    </source>
</reference>
<dbReference type="VEuPathDB" id="VectorBase:HLOH_043142"/>
<dbReference type="AlphaFoldDB" id="A0A9J6FUL2"/>
<dbReference type="EMBL" id="JABSTR010000003">
    <property type="protein sequence ID" value="KAH9365961.1"/>
    <property type="molecule type" value="Genomic_DNA"/>
</dbReference>
<name>A0A9J6FUL2_HAELO</name>
<comment type="caution">
    <text evidence="2">The sequence shown here is derived from an EMBL/GenBank/DDBJ whole genome shotgun (WGS) entry which is preliminary data.</text>
</comment>
<feature type="region of interest" description="Disordered" evidence="1">
    <location>
        <begin position="97"/>
        <end position="135"/>
    </location>
</feature>
<evidence type="ECO:0000313" key="2">
    <source>
        <dbReference type="EMBL" id="KAH9365961.1"/>
    </source>
</evidence>
<keyword evidence="3" id="KW-1185">Reference proteome</keyword>
<protein>
    <submittedName>
        <fullName evidence="2">Uncharacterized protein</fullName>
    </submittedName>
</protein>
<organism evidence="2 3">
    <name type="scientific">Haemaphysalis longicornis</name>
    <name type="common">Bush tick</name>
    <dbReference type="NCBI Taxonomy" id="44386"/>
    <lineage>
        <taxon>Eukaryota</taxon>
        <taxon>Metazoa</taxon>
        <taxon>Ecdysozoa</taxon>
        <taxon>Arthropoda</taxon>
        <taxon>Chelicerata</taxon>
        <taxon>Arachnida</taxon>
        <taxon>Acari</taxon>
        <taxon>Parasitiformes</taxon>
        <taxon>Ixodida</taxon>
        <taxon>Ixodoidea</taxon>
        <taxon>Ixodidae</taxon>
        <taxon>Haemaphysalinae</taxon>
        <taxon>Haemaphysalis</taxon>
    </lineage>
</organism>